<keyword evidence="3" id="KW-1185">Reference proteome</keyword>
<evidence type="ECO:0000313" key="3">
    <source>
        <dbReference type="Proteomes" id="UP000198816"/>
    </source>
</evidence>
<dbReference type="Proteomes" id="UP000198816">
    <property type="component" value="Unassembled WGS sequence"/>
</dbReference>
<dbReference type="InterPro" id="IPR001347">
    <property type="entry name" value="SIS_dom"/>
</dbReference>
<dbReference type="PANTHER" id="PTHR30390">
    <property type="entry name" value="SEDOHEPTULOSE 7-PHOSPHATE ISOMERASE / DNAA INITIATOR-ASSOCIATING FACTOR FOR REPLICATION INITIATION"/>
    <property type="match status" value="1"/>
</dbReference>
<dbReference type="Pfam" id="PF13580">
    <property type="entry name" value="SIS_2"/>
    <property type="match status" value="1"/>
</dbReference>
<dbReference type="EMBL" id="FNNZ01000006">
    <property type="protein sequence ID" value="SDW62655.1"/>
    <property type="molecule type" value="Genomic_DNA"/>
</dbReference>
<dbReference type="GO" id="GO:0097367">
    <property type="term" value="F:carbohydrate derivative binding"/>
    <property type="evidence" value="ECO:0007669"/>
    <property type="project" value="InterPro"/>
</dbReference>
<sequence>MSDRQQPETRLAAQLSHQDLSAMLADRLGVTAALVEAVRGDADLLAATVDAAVRTAESIRNGGTLFICGNGGSAGEATHLSGELIGPFLNKTRRPIPAVALGFDTSALTAVANDFSFDEIFSRPLAALARPGDVLWALSTSGRSPNIVRVLETAAERRVLSVLLTGAPHADLVAPVDLLLSVPSRETPRIQEIHLVLGHFLCEAVEATVC</sequence>
<gene>
    <name evidence="2" type="ORF">SAMN05421783_106104</name>
</gene>
<dbReference type="PANTHER" id="PTHR30390:SF6">
    <property type="entry name" value="DNAA INITIATOR-ASSOCIATING PROTEIN DIAA"/>
    <property type="match status" value="1"/>
</dbReference>
<dbReference type="Gene3D" id="3.40.50.10490">
    <property type="entry name" value="Glucose-6-phosphate isomerase like protein, domain 1"/>
    <property type="match status" value="1"/>
</dbReference>
<name>A0A1H2V307_THIRO</name>
<proteinExistence type="predicted"/>
<protein>
    <submittedName>
        <fullName evidence="2">Phosphoheptose isomerase</fullName>
    </submittedName>
</protein>
<dbReference type="GO" id="GO:0016853">
    <property type="term" value="F:isomerase activity"/>
    <property type="evidence" value="ECO:0007669"/>
    <property type="project" value="UniProtKB-KW"/>
</dbReference>
<dbReference type="STRING" id="1058.SAMN05421783_106104"/>
<dbReference type="InterPro" id="IPR046348">
    <property type="entry name" value="SIS_dom_sf"/>
</dbReference>
<evidence type="ECO:0000259" key="1">
    <source>
        <dbReference type="PROSITE" id="PS51464"/>
    </source>
</evidence>
<organism evidence="2 3">
    <name type="scientific">Thiocapsa roseopersicina</name>
    <dbReference type="NCBI Taxonomy" id="1058"/>
    <lineage>
        <taxon>Bacteria</taxon>
        <taxon>Pseudomonadati</taxon>
        <taxon>Pseudomonadota</taxon>
        <taxon>Gammaproteobacteria</taxon>
        <taxon>Chromatiales</taxon>
        <taxon>Chromatiaceae</taxon>
        <taxon>Thiocapsa</taxon>
    </lineage>
</organism>
<reference evidence="3" key="1">
    <citation type="submission" date="2016-10" db="EMBL/GenBank/DDBJ databases">
        <authorList>
            <person name="Varghese N."/>
            <person name="Submissions S."/>
        </authorList>
    </citation>
    <scope>NUCLEOTIDE SEQUENCE [LARGE SCALE GENOMIC DNA]</scope>
    <source>
        <strain evidence="3">DSM 217</strain>
    </source>
</reference>
<dbReference type="PROSITE" id="PS51464">
    <property type="entry name" value="SIS"/>
    <property type="match status" value="1"/>
</dbReference>
<dbReference type="InterPro" id="IPR035461">
    <property type="entry name" value="GmhA/DiaA"/>
</dbReference>
<accession>A0A1H2V307</accession>
<dbReference type="CDD" id="cd05006">
    <property type="entry name" value="SIS_GmhA"/>
    <property type="match status" value="1"/>
</dbReference>
<evidence type="ECO:0000313" key="2">
    <source>
        <dbReference type="EMBL" id="SDW62655.1"/>
    </source>
</evidence>
<keyword evidence="2" id="KW-0413">Isomerase</keyword>
<dbReference type="SUPFAM" id="SSF53697">
    <property type="entry name" value="SIS domain"/>
    <property type="match status" value="1"/>
</dbReference>
<feature type="domain" description="SIS" evidence="1">
    <location>
        <begin position="55"/>
        <end position="210"/>
    </location>
</feature>
<dbReference type="GO" id="GO:1901135">
    <property type="term" value="P:carbohydrate derivative metabolic process"/>
    <property type="evidence" value="ECO:0007669"/>
    <property type="project" value="InterPro"/>
</dbReference>
<dbReference type="AlphaFoldDB" id="A0A1H2V307"/>
<dbReference type="InterPro" id="IPR050099">
    <property type="entry name" value="SIS_GmhA/DiaA_subfam"/>
</dbReference>